<evidence type="ECO:0000256" key="3">
    <source>
        <dbReference type="ARBA" id="ARBA00022723"/>
    </source>
</evidence>
<dbReference type="PANTHER" id="PTHR23055:SF178">
    <property type="entry name" value="NEUROCALCIN HOMOLOG"/>
    <property type="match status" value="1"/>
</dbReference>
<dbReference type="CDD" id="cd00051">
    <property type="entry name" value="EFh"/>
    <property type="match status" value="2"/>
</dbReference>
<evidence type="ECO:0000256" key="5">
    <source>
        <dbReference type="ARBA" id="ARBA00023288"/>
    </source>
</evidence>
<comment type="similarity">
    <text evidence="1">Belongs to the recoverin family.</text>
</comment>
<feature type="domain" description="EF-hand" evidence="6">
    <location>
        <begin position="206"/>
        <end position="241"/>
    </location>
</feature>
<evidence type="ECO:0000256" key="4">
    <source>
        <dbReference type="ARBA" id="ARBA00022737"/>
    </source>
</evidence>
<keyword evidence="3" id="KW-0479">Metal-binding</keyword>
<dbReference type="PROSITE" id="PS50222">
    <property type="entry name" value="EF_HAND_2"/>
    <property type="match status" value="3"/>
</dbReference>
<accession>A0A8S1K3P3</accession>
<sequence length="389" mass="45572">MQQNNQSYLLKKNHYMIQKSYTQRTNNELRLSKSNPQINCSNRTHTLLNMNSQNENDDLSVILKSSNQNQLQAYKFQSKNPYLVKLEKIQDLVFQKKLQNVCKYNKSSKLHNVALPVPKGTCSIMLNKNKNKHNVFNISTLNKKLDPKVKYKMKWKTIQWLIQFRKDAINQMFKNYQYIVKFAKQKHKGLTKQDFNELMVAVGLGTDINLLEKLFYVFDEDSNGTVDYKELIIGLEIFKEDSIEEKIKVFFDICDADGNGSISQKELYDVLKTNIVAFHDRLKLKKTIHQIFIECDQNGDGVLDKEEILEASKTNVTLRQLLQQSINDVKQIDKMIENDLKEPFNEWVPASANFINYKEGIFYPYNDKIIQAFKEIEEIKTINSNFSIF</sequence>
<feature type="domain" description="EF-hand" evidence="6">
    <location>
        <begin position="242"/>
        <end position="277"/>
    </location>
</feature>
<feature type="domain" description="EF-hand" evidence="6">
    <location>
        <begin position="283"/>
        <end position="318"/>
    </location>
</feature>
<dbReference type="GO" id="GO:0005509">
    <property type="term" value="F:calcium ion binding"/>
    <property type="evidence" value="ECO:0007669"/>
    <property type="project" value="InterPro"/>
</dbReference>
<evidence type="ECO:0000313" key="8">
    <source>
        <dbReference type="Proteomes" id="UP000688137"/>
    </source>
</evidence>
<dbReference type="PROSITE" id="PS00018">
    <property type="entry name" value="EF_HAND_1"/>
    <property type="match status" value="3"/>
</dbReference>
<keyword evidence="5" id="KW-0449">Lipoprotein</keyword>
<gene>
    <name evidence="7" type="ORF">PPRIM_AZ9-3.1.T0110156</name>
</gene>
<dbReference type="InterPro" id="IPR028846">
    <property type="entry name" value="Recoverin"/>
</dbReference>
<dbReference type="InterPro" id="IPR018247">
    <property type="entry name" value="EF_Hand_1_Ca_BS"/>
</dbReference>
<evidence type="ECO:0000256" key="1">
    <source>
        <dbReference type="ARBA" id="ARBA00006049"/>
    </source>
</evidence>
<evidence type="ECO:0000256" key="2">
    <source>
        <dbReference type="ARBA" id="ARBA00022707"/>
    </source>
</evidence>
<dbReference type="PANTHER" id="PTHR23055">
    <property type="entry name" value="CALCIUM BINDING PROTEINS"/>
    <property type="match status" value="1"/>
</dbReference>
<keyword evidence="8" id="KW-1185">Reference proteome</keyword>
<comment type="caution">
    <text evidence="7">The sequence shown here is derived from an EMBL/GenBank/DDBJ whole genome shotgun (WGS) entry which is preliminary data.</text>
</comment>
<dbReference type="InterPro" id="IPR002048">
    <property type="entry name" value="EF_hand_dom"/>
</dbReference>
<dbReference type="Proteomes" id="UP000688137">
    <property type="component" value="Unassembled WGS sequence"/>
</dbReference>
<dbReference type="SMART" id="SM00054">
    <property type="entry name" value="EFh"/>
    <property type="match status" value="3"/>
</dbReference>
<organism evidence="7 8">
    <name type="scientific">Paramecium primaurelia</name>
    <dbReference type="NCBI Taxonomy" id="5886"/>
    <lineage>
        <taxon>Eukaryota</taxon>
        <taxon>Sar</taxon>
        <taxon>Alveolata</taxon>
        <taxon>Ciliophora</taxon>
        <taxon>Intramacronucleata</taxon>
        <taxon>Oligohymenophorea</taxon>
        <taxon>Peniculida</taxon>
        <taxon>Parameciidae</taxon>
        <taxon>Paramecium</taxon>
    </lineage>
</organism>
<keyword evidence="4" id="KW-0677">Repeat</keyword>
<dbReference type="OMA" id="HQIFIEC"/>
<protein>
    <recommendedName>
        <fullName evidence="6">EF-hand domain-containing protein</fullName>
    </recommendedName>
</protein>
<evidence type="ECO:0000313" key="7">
    <source>
        <dbReference type="EMBL" id="CAD8046896.1"/>
    </source>
</evidence>
<evidence type="ECO:0000259" key="6">
    <source>
        <dbReference type="PROSITE" id="PS50222"/>
    </source>
</evidence>
<keyword evidence="2" id="KW-0519">Myristate</keyword>
<proteinExistence type="inferred from homology"/>
<dbReference type="Pfam" id="PF13202">
    <property type="entry name" value="EF-hand_5"/>
    <property type="match status" value="2"/>
</dbReference>
<dbReference type="EMBL" id="CAJJDM010000008">
    <property type="protein sequence ID" value="CAD8046896.1"/>
    <property type="molecule type" value="Genomic_DNA"/>
</dbReference>
<reference evidence="7" key="1">
    <citation type="submission" date="2021-01" db="EMBL/GenBank/DDBJ databases">
        <authorList>
            <consortium name="Genoscope - CEA"/>
            <person name="William W."/>
        </authorList>
    </citation>
    <scope>NUCLEOTIDE SEQUENCE</scope>
</reference>
<name>A0A8S1K3P3_PARPR</name>
<dbReference type="AlphaFoldDB" id="A0A8S1K3P3"/>
<dbReference type="Pfam" id="PF13833">
    <property type="entry name" value="EF-hand_8"/>
    <property type="match status" value="1"/>
</dbReference>